<dbReference type="Pfam" id="PF13359">
    <property type="entry name" value="DDE_Tnp_4"/>
    <property type="match status" value="1"/>
</dbReference>
<evidence type="ECO:0000256" key="2">
    <source>
        <dbReference type="ARBA" id="ARBA00022723"/>
    </source>
</evidence>
<name>A0A225W4E2_9STRA</name>
<gene>
    <name evidence="5" type="ORF">PHMEG_00014404</name>
</gene>
<comment type="caution">
    <text evidence="5">The sequence shown here is derived from an EMBL/GenBank/DDBJ whole genome shotgun (WGS) entry which is preliminary data.</text>
</comment>
<protein>
    <recommendedName>
        <fullName evidence="4">DDE Tnp4 domain-containing protein</fullName>
    </recommendedName>
</protein>
<keyword evidence="3" id="KW-0472">Membrane</keyword>
<evidence type="ECO:0000256" key="3">
    <source>
        <dbReference type="SAM" id="Phobius"/>
    </source>
</evidence>
<keyword evidence="3" id="KW-1133">Transmembrane helix</keyword>
<dbReference type="AlphaFoldDB" id="A0A225W4E2"/>
<dbReference type="OrthoDB" id="2668416at2759"/>
<proteinExistence type="predicted"/>
<comment type="cofactor">
    <cofactor evidence="1">
        <name>a divalent metal cation</name>
        <dbReference type="ChEBI" id="CHEBI:60240"/>
    </cofactor>
</comment>
<reference evidence="6" key="1">
    <citation type="submission" date="2017-03" db="EMBL/GenBank/DDBJ databases">
        <title>Phytopthora megakarya and P. palmivora, two closely related causual agents of cacao black pod achieved similar genome size and gene model numbers by different mechanisms.</title>
        <authorList>
            <person name="Ali S."/>
            <person name="Shao J."/>
            <person name="Larry D.J."/>
            <person name="Kronmiller B."/>
            <person name="Shen D."/>
            <person name="Strem M.D."/>
            <person name="Melnick R.L."/>
            <person name="Guiltinan M.J."/>
            <person name="Tyler B.M."/>
            <person name="Meinhardt L.W."/>
            <person name="Bailey B.A."/>
        </authorList>
    </citation>
    <scope>NUCLEOTIDE SEQUENCE [LARGE SCALE GENOMIC DNA]</scope>
    <source>
        <strain evidence="6">zdho120</strain>
    </source>
</reference>
<keyword evidence="3" id="KW-0812">Transmembrane</keyword>
<feature type="domain" description="DDE Tnp4" evidence="4">
    <location>
        <begin position="94"/>
        <end position="164"/>
    </location>
</feature>
<feature type="transmembrane region" description="Helical" evidence="3">
    <location>
        <begin position="74"/>
        <end position="99"/>
    </location>
</feature>
<dbReference type="Proteomes" id="UP000198211">
    <property type="component" value="Unassembled WGS sequence"/>
</dbReference>
<evidence type="ECO:0000313" key="5">
    <source>
        <dbReference type="EMBL" id="OWZ12435.1"/>
    </source>
</evidence>
<evidence type="ECO:0000313" key="6">
    <source>
        <dbReference type="Proteomes" id="UP000198211"/>
    </source>
</evidence>
<sequence length="203" mass="23306">MDDVIYFPSPSADDEWGSLVEGFAARGADFPDVACILDGTLIRTRRPNDFQVECSGKLEFSVEVTRTSQCEISLWYLVLGIVVFAILELIDWLWSFLMVPFDDHSGWRLTRKQRCFNYHLAQTCITVERVFGRLKARFKVFHGVTDRREQETNARVTCAAAVLNNILIDTSDKQFRGVNDIEARKQAINDSRQVMAAFNQNWD</sequence>
<dbReference type="EMBL" id="NBNE01001848">
    <property type="protein sequence ID" value="OWZ12435.1"/>
    <property type="molecule type" value="Genomic_DNA"/>
</dbReference>
<evidence type="ECO:0000256" key="1">
    <source>
        <dbReference type="ARBA" id="ARBA00001968"/>
    </source>
</evidence>
<keyword evidence="2" id="KW-0479">Metal-binding</keyword>
<dbReference type="InterPro" id="IPR027806">
    <property type="entry name" value="HARBI1_dom"/>
</dbReference>
<accession>A0A225W4E2</accession>
<dbReference type="GO" id="GO:0046872">
    <property type="term" value="F:metal ion binding"/>
    <property type="evidence" value="ECO:0007669"/>
    <property type="project" value="UniProtKB-KW"/>
</dbReference>
<keyword evidence="6" id="KW-1185">Reference proteome</keyword>
<organism evidence="5 6">
    <name type="scientific">Phytophthora megakarya</name>
    <dbReference type="NCBI Taxonomy" id="4795"/>
    <lineage>
        <taxon>Eukaryota</taxon>
        <taxon>Sar</taxon>
        <taxon>Stramenopiles</taxon>
        <taxon>Oomycota</taxon>
        <taxon>Peronosporomycetes</taxon>
        <taxon>Peronosporales</taxon>
        <taxon>Peronosporaceae</taxon>
        <taxon>Phytophthora</taxon>
    </lineage>
</organism>
<evidence type="ECO:0000259" key="4">
    <source>
        <dbReference type="Pfam" id="PF13359"/>
    </source>
</evidence>